<evidence type="ECO:0000259" key="1">
    <source>
        <dbReference type="SMART" id="SM00507"/>
    </source>
</evidence>
<dbReference type="EMBL" id="UINC01032646">
    <property type="protein sequence ID" value="SVB20648.1"/>
    <property type="molecule type" value="Genomic_DNA"/>
</dbReference>
<dbReference type="AlphaFoldDB" id="A0A382C3J6"/>
<dbReference type="InterPro" id="IPR003615">
    <property type="entry name" value="HNH_nuc"/>
</dbReference>
<gene>
    <name evidence="2" type="ORF">METZ01_LOCUS173502</name>
</gene>
<dbReference type="GO" id="GO:0003676">
    <property type="term" value="F:nucleic acid binding"/>
    <property type="evidence" value="ECO:0007669"/>
    <property type="project" value="InterPro"/>
</dbReference>
<organism evidence="2">
    <name type="scientific">marine metagenome</name>
    <dbReference type="NCBI Taxonomy" id="408172"/>
    <lineage>
        <taxon>unclassified sequences</taxon>
        <taxon>metagenomes</taxon>
        <taxon>ecological metagenomes</taxon>
    </lineage>
</organism>
<dbReference type="GO" id="GO:0008270">
    <property type="term" value="F:zinc ion binding"/>
    <property type="evidence" value="ECO:0007669"/>
    <property type="project" value="InterPro"/>
</dbReference>
<sequence>MWRLYAKHEAFAADTYAQTAPGCVGAQASQPAHSQPSRKDLPMNSAELQDFVDNRMRMSHVYQPLLIRCLLDAGGQATLRQLAIEFAKEDEAQLRYYEKRIKGMPLRVLKKHGVVEYEDGVAKLAVTKPAFKEKAGIRAACERKIGEFLSTRGLRTWDYSLLNFDPVGDSLRYQILKRDRVCQLCGATREQERLEVDHILPRSKGGTNDPDNLQVLCARCNRGKSNRDSTDLRDPRG</sequence>
<reference evidence="2" key="1">
    <citation type="submission" date="2018-05" db="EMBL/GenBank/DDBJ databases">
        <authorList>
            <person name="Lanie J.A."/>
            <person name="Ng W.-L."/>
            <person name="Kazmierczak K.M."/>
            <person name="Andrzejewski T.M."/>
            <person name="Davidsen T.M."/>
            <person name="Wayne K.J."/>
            <person name="Tettelin H."/>
            <person name="Glass J.I."/>
            <person name="Rusch D."/>
            <person name="Podicherti R."/>
            <person name="Tsui H.-C.T."/>
            <person name="Winkler M.E."/>
        </authorList>
    </citation>
    <scope>NUCLEOTIDE SEQUENCE</scope>
</reference>
<dbReference type="Gene3D" id="1.10.30.50">
    <property type="match status" value="1"/>
</dbReference>
<evidence type="ECO:0000313" key="2">
    <source>
        <dbReference type="EMBL" id="SVB20648.1"/>
    </source>
</evidence>
<dbReference type="SMART" id="SM00507">
    <property type="entry name" value="HNHc"/>
    <property type="match status" value="1"/>
</dbReference>
<dbReference type="Pfam" id="PF01844">
    <property type="entry name" value="HNH"/>
    <property type="match status" value="1"/>
</dbReference>
<protein>
    <recommendedName>
        <fullName evidence="1">HNH nuclease domain-containing protein</fullName>
    </recommendedName>
</protein>
<name>A0A382C3J6_9ZZZZ</name>
<dbReference type="PANTHER" id="PTHR33877">
    <property type="entry name" value="SLL1193 PROTEIN"/>
    <property type="match status" value="1"/>
</dbReference>
<feature type="domain" description="HNH nuclease" evidence="1">
    <location>
        <begin position="170"/>
        <end position="222"/>
    </location>
</feature>
<dbReference type="PANTHER" id="PTHR33877:SF2">
    <property type="entry name" value="OS07G0170200 PROTEIN"/>
    <property type="match status" value="1"/>
</dbReference>
<dbReference type="GO" id="GO:0004519">
    <property type="term" value="F:endonuclease activity"/>
    <property type="evidence" value="ECO:0007669"/>
    <property type="project" value="InterPro"/>
</dbReference>
<proteinExistence type="predicted"/>
<dbReference type="InterPro" id="IPR002711">
    <property type="entry name" value="HNH"/>
</dbReference>
<dbReference type="CDD" id="cd00085">
    <property type="entry name" value="HNHc"/>
    <property type="match status" value="1"/>
</dbReference>
<dbReference type="InterPro" id="IPR052892">
    <property type="entry name" value="NA-targeting_endonuclease"/>
</dbReference>
<accession>A0A382C3J6</accession>